<organism evidence="3 4">
    <name type="scientific">Streptomyces thioluteus</name>
    <dbReference type="NCBI Taxonomy" id="66431"/>
    <lineage>
        <taxon>Bacteria</taxon>
        <taxon>Bacillati</taxon>
        <taxon>Actinomycetota</taxon>
        <taxon>Actinomycetes</taxon>
        <taxon>Kitasatosporales</taxon>
        <taxon>Streptomycetaceae</taxon>
        <taxon>Streptomyces</taxon>
    </lineage>
</organism>
<comment type="caution">
    <text evidence="3">The sequence shown here is derived from an EMBL/GenBank/DDBJ whole genome shotgun (WGS) entry which is preliminary data.</text>
</comment>
<keyword evidence="2" id="KW-0812">Transmembrane</keyword>
<feature type="region of interest" description="Disordered" evidence="1">
    <location>
        <begin position="229"/>
        <end position="288"/>
    </location>
</feature>
<feature type="compositionally biased region" description="Low complexity" evidence="1">
    <location>
        <begin position="85"/>
        <end position="108"/>
    </location>
</feature>
<reference evidence="3 4" key="1">
    <citation type="journal article" date="2019" name="Int. J. Syst. Evol. Microbiol.">
        <title>The Global Catalogue of Microorganisms (GCM) 10K type strain sequencing project: providing services to taxonomists for standard genome sequencing and annotation.</title>
        <authorList>
            <consortium name="The Broad Institute Genomics Platform"/>
            <consortium name="The Broad Institute Genome Sequencing Center for Infectious Disease"/>
            <person name="Wu L."/>
            <person name="Ma J."/>
        </authorList>
    </citation>
    <scope>NUCLEOTIDE SEQUENCE [LARGE SCALE GENOMIC DNA]</scope>
    <source>
        <strain evidence="3 4">JCM 4087</strain>
    </source>
</reference>
<protein>
    <submittedName>
        <fullName evidence="3">Membrane protein</fullName>
    </submittedName>
</protein>
<feature type="compositionally biased region" description="Polar residues" evidence="1">
    <location>
        <begin position="263"/>
        <end position="275"/>
    </location>
</feature>
<keyword evidence="2" id="KW-0472">Membrane</keyword>
<accession>A0ABN3WMS4</accession>
<sequence>MHMNSAPHLLAEDRPEFERVLDLALRSAHRDPEIAALLSATGQRLDTEQLRLMAVQAMAAISACAMSEYRIFVRVRQELRDRSAAARPQPVGAGAPAPAEDTAPAPGDGSEGAGAAAMLTVLAPVLAGIAALLFLIVGYALKAVDTDASLSGPMVTAGWWFAGLTAAAALVAMGALLFTAVRNGRPGAGGPGGSGDGLDTEAERAREVWHDALLRRGVLPFLRDTLANSATRPGASHDREPHESHSRLGYTPPGFSSHEDSPSPHTRPSFTSPDFTSPELGGQERRRE</sequence>
<feature type="transmembrane region" description="Helical" evidence="2">
    <location>
        <begin position="116"/>
        <end position="139"/>
    </location>
</feature>
<keyword evidence="4" id="KW-1185">Reference proteome</keyword>
<evidence type="ECO:0000313" key="4">
    <source>
        <dbReference type="Proteomes" id="UP001501102"/>
    </source>
</evidence>
<proteinExistence type="predicted"/>
<keyword evidence="2" id="KW-1133">Transmembrane helix</keyword>
<feature type="transmembrane region" description="Helical" evidence="2">
    <location>
        <begin position="159"/>
        <end position="181"/>
    </location>
</feature>
<dbReference type="Proteomes" id="UP001501102">
    <property type="component" value="Unassembled WGS sequence"/>
</dbReference>
<dbReference type="RefSeq" id="WP_344961560.1">
    <property type="nucleotide sequence ID" value="NZ_BAAAXZ010000051.1"/>
</dbReference>
<feature type="compositionally biased region" description="Basic and acidic residues" evidence="1">
    <location>
        <begin position="235"/>
        <end position="246"/>
    </location>
</feature>
<gene>
    <name evidence="3" type="ORF">GCM10020221_13850</name>
</gene>
<dbReference type="EMBL" id="BAAAXZ010000051">
    <property type="protein sequence ID" value="GAA2918825.1"/>
    <property type="molecule type" value="Genomic_DNA"/>
</dbReference>
<evidence type="ECO:0000256" key="2">
    <source>
        <dbReference type="SAM" id="Phobius"/>
    </source>
</evidence>
<name>A0ABN3WMS4_STRTU</name>
<evidence type="ECO:0000313" key="3">
    <source>
        <dbReference type="EMBL" id="GAA2918825.1"/>
    </source>
</evidence>
<feature type="region of interest" description="Disordered" evidence="1">
    <location>
        <begin position="83"/>
        <end position="110"/>
    </location>
</feature>
<evidence type="ECO:0000256" key="1">
    <source>
        <dbReference type="SAM" id="MobiDB-lite"/>
    </source>
</evidence>